<comment type="caution">
    <text evidence="1">The sequence shown here is derived from an EMBL/GenBank/DDBJ whole genome shotgun (WGS) entry which is preliminary data.</text>
</comment>
<keyword evidence="2" id="KW-1185">Reference proteome</keyword>
<evidence type="ECO:0000313" key="2">
    <source>
        <dbReference type="Proteomes" id="UP001055811"/>
    </source>
</evidence>
<name>A0ACB9D2M3_CICIN</name>
<evidence type="ECO:0000313" key="1">
    <source>
        <dbReference type="EMBL" id="KAI3740822.1"/>
    </source>
</evidence>
<protein>
    <submittedName>
        <fullName evidence="1">Uncharacterized protein</fullName>
    </submittedName>
</protein>
<reference evidence="2" key="1">
    <citation type="journal article" date="2022" name="Mol. Ecol. Resour.">
        <title>The genomes of chicory, endive, great burdock and yacon provide insights into Asteraceae palaeo-polyploidization history and plant inulin production.</title>
        <authorList>
            <person name="Fan W."/>
            <person name="Wang S."/>
            <person name="Wang H."/>
            <person name="Wang A."/>
            <person name="Jiang F."/>
            <person name="Liu H."/>
            <person name="Zhao H."/>
            <person name="Xu D."/>
            <person name="Zhang Y."/>
        </authorList>
    </citation>
    <scope>NUCLEOTIDE SEQUENCE [LARGE SCALE GENOMIC DNA]</scope>
    <source>
        <strain evidence="2">cv. Punajuju</strain>
    </source>
</reference>
<dbReference type="EMBL" id="CM042013">
    <property type="protein sequence ID" value="KAI3740822.1"/>
    <property type="molecule type" value="Genomic_DNA"/>
</dbReference>
<sequence>MASLNWALVIIEFSILTYLAGLSITHGDSVCGNQGNYTQDSAYAKSVNETLFALPEASKGNGFYSASSRSTEDNQTTAYAFALCPGEFENERCLECVRSINDRIRRACPNQIKATGCTASTGGYIQATMQCIPNLSQTKCNECFDNATNYLQISYDGSNDGVVYSRYSCLLRYTISLVDIGNPSTQMPPTNSPSVPNPGKERSKVIIPAVVAAAVTVAILSFFIFLKIRRICTKKGEEELFEASDDETGEIIYFRLKEIQAATRYFSAANKLGEGGFGPVYWASMLWHEDNGVKLIDENLCDDCPVDEALKLMRIALLCIEEDPVDRPTMSSVASMLEGEWKSLSEPKPPMSFGQFATSDKSSSTWNSDDSGFYSTNGSIVHTGKSLEIQGIGHRGL</sequence>
<proteinExistence type="predicted"/>
<gene>
    <name evidence="1" type="ORF">L2E82_31296</name>
</gene>
<dbReference type="Proteomes" id="UP001055811">
    <property type="component" value="Linkage Group LG05"/>
</dbReference>
<organism evidence="1 2">
    <name type="scientific">Cichorium intybus</name>
    <name type="common">Chicory</name>
    <dbReference type="NCBI Taxonomy" id="13427"/>
    <lineage>
        <taxon>Eukaryota</taxon>
        <taxon>Viridiplantae</taxon>
        <taxon>Streptophyta</taxon>
        <taxon>Embryophyta</taxon>
        <taxon>Tracheophyta</taxon>
        <taxon>Spermatophyta</taxon>
        <taxon>Magnoliopsida</taxon>
        <taxon>eudicotyledons</taxon>
        <taxon>Gunneridae</taxon>
        <taxon>Pentapetalae</taxon>
        <taxon>asterids</taxon>
        <taxon>campanulids</taxon>
        <taxon>Asterales</taxon>
        <taxon>Asteraceae</taxon>
        <taxon>Cichorioideae</taxon>
        <taxon>Cichorieae</taxon>
        <taxon>Cichoriinae</taxon>
        <taxon>Cichorium</taxon>
    </lineage>
</organism>
<accession>A0ACB9D2M3</accession>
<reference evidence="1 2" key="2">
    <citation type="journal article" date="2022" name="Mol. Ecol. Resour.">
        <title>The genomes of chicory, endive, great burdock and yacon provide insights into Asteraceae paleo-polyploidization history and plant inulin production.</title>
        <authorList>
            <person name="Fan W."/>
            <person name="Wang S."/>
            <person name="Wang H."/>
            <person name="Wang A."/>
            <person name="Jiang F."/>
            <person name="Liu H."/>
            <person name="Zhao H."/>
            <person name="Xu D."/>
            <person name="Zhang Y."/>
        </authorList>
    </citation>
    <scope>NUCLEOTIDE SEQUENCE [LARGE SCALE GENOMIC DNA]</scope>
    <source>
        <strain evidence="2">cv. Punajuju</strain>
        <tissue evidence="1">Leaves</tissue>
    </source>
</reference>